<dbReference type="OrthoDB" id="9759743at2"/>
<dbReference type="GO" id="GO:0070301">
    <property type="term" value="P:cellular response to hydrogen peroxide"/>
    <property type="evidence" value="ECO:0007669"/>
    <property type="project" value="TreeGrafter"/>
</dbReference>
<dbReference type="PANTHER" id="PTHR30555">
    <property type="entry name" value="HYDROPEROXIDASE I, BIFUNCTIONAL CATALASE-PEROXIDASE"/>
    <property type="match status" value="1"/>
</dbReference>
<evidence type="ECO:0000313" key="17">
    <source>
        <dbReference type="Proteomes" id="UP000198785"/>
    </source>
</evidence>
<dbReference type="InterPro" id="IPR002016">
    <property type="entry name" value="Haem_peroxidase"/>
</dbReference>
<evidence type="ECO:0000313" key="16">
    <source>
        <dbReference type="EMBL" id="SFS92480.1"/>
    </source>
</evidence>
<dbReference type="SUPFAM" id="SSF48113">
    <property type="entry name" value="Heme-dependent peroxidases"/>
    <property type="match status" value="2"/>
</dbReference>
<dbReference type="InterPro" id="IPR019793">
    <property type="entry name" value="Peroxidases_heam-ligand_BS"/>
</dbReference>
<dbReference type="InterPro" id="IPR019794">
    <property type="entry name" value="Peroxidases_AS"/>
</dbReference>
<dbReference type="PROSITE" id="PS50873">
    <property type="entry name" value="PEROXIDASE_4"/>
    <property type="match status" value="1"/>
</dbReference>
<reference evidence="16 17" key="1">
    <citation type="submission" date="2016-10" db="EMBL/GenBank/DDBJ databases">
        <authorList>
            <person name="de Groot N.N."/>
        </authorList>
    </citation>
    <scope>NUCLEOTIDE SEQUENCE [LARGE SCALE GENOMIC DNA]</scope>
    <source>
        <strain evidence="16 17">DSM 22789</strain>
    </source>
</reference>
<evidence type="ECO:0000256" key="2">
    <source>
        <dbReference type="ARBA" id="ARBA00022617"/>
    </source>
</evidence>
<feature type="binding site" description="axial binding residue" evidence="12">
    <location>
        <position position="295"/>
    </location>
    <ligand>
        <name>heme b</name>
        <dbReference type="ChEBI" id="CHEBI:60344"/>
    </ligand>
    <ligandPart>
        <name>Fe</name>
        <dbReference type="ChEBI" id="CHEBI:18248"/>
    </ligandPart>
</feature>
<evidence type="ECO:0000256" key="6">
    <source>
        <dbReference type="ARBA" id="ARBA00023324"/>
    </source>
</evidence>
<proteinExistence type="inferred from homology"/>
<dbReference type="NCBIfam" id="NF011635">
    <property type="entry name" value="PRK15061.1"/>
    <property type="match status" value="1"/>
</dbReference>
<dbReference type="EMBL" id="FOZZ01000007">
    <property type="protein sequence ID" value="SFS92480.1"/>
    <property type="molecule type" value="Genomic_DNA"/>
</dbReference>
<dbReference type="PROSITE" id="PS00435">
    <property type="entry name" value="PEROXIDASE_1"/>
    <property type="match status" value="1"/>
</dbReference>
<protein>
    <recommendedName>
        <fullName evidence="11 12">Catalase-peroxidase</fullName>
        <shortName evidence="12">CP</shortName>
        <ecNumber evidence="10 12">1.11.1.21</ecNumber>
    </recommendedName>
    <alternativeName>
        <fullName evidence="12">Peroxidase/catalase</fullName>
    </alternativeName>
</protein>
<evidence type="ECO:0000256" key="8">
    <source>
        <dbReference type="ARBA" id="ARBA00051651"/>
    </source>
</evidence>
<feature type="compositionally biased region" description="Polar residues" evidence="14">
    <location>
        <begin position="22"/>
        <end position="34"/>
    </location>
</feature>
<evidence type="ECO:0000256" key="11">
    <source>
        <dbReference type="ARBA" id="ARBA00074141"/>
    </source>
</evidence>
<dbReference type="Gene3D" id="1.10.520.10">
    <property type="match status" value="2"/>
</dbReference>
<comment type="catalytic activity">
    <reaction evidence="7 12 13">
        <text>2 H2O2 = O2 + 2 H2O</text>
        <dbReference type="Rhea" id="RHEA:20309"/>
        <dbReference type="ChEBI" id="CHEBI:15377"/>
        <dbReference type="ChEBI" id="CHEBI:15379"/>
        <dbReference type="ChEBI" id="CHEBI:16240"/>
        <dbReference type="EC" id="1.11.1.21"/>
    </reaction>
</comment>
<comment type="cofactor">
    <cofactor evidence="12">
        <name>heme b</name>
        <dbReference type="ChEBI" id="CHEBI:60344"/>
    </cofactor>
    <text evidence="12">Binds 1 heme b (iron(II)-protoporphyrin IX) group per dimer.</text>
</comment>
<dbReference type="GO" id="GO:0042744">
    <property type="term" value="P:hydrogen peroxide catabolic process"/>
    <property type="evidence" value="ECO:0007669"/>
    <property type="project" value="UniProtKB-KW"/>
</dbReference>
<sequence length="765" mass="84931">MENNTNDFGKCPFHSGGGKASKAQSTHLSSDGTQNSDWWPNRLNLNILRQHSSLTDPMDEEFNYAEAFKSLDYEGLKKDLHALMTDSQDWWPADFGHYGPLFIRMAWHSAGTYRIQDGRGGAGRGQQRFAPLNSWPDNVSLDKARRLLWPIKQKYGNKISWADLLILTGNVALESMGFKTFGFAGGREDVWEADQDVYWGRETTWLGGDKRYARGSEGAQDDHGVLVSDDNADGKIHSRDLENPLAAVQMGLIYVNPEGPDGNPDPVAAAHDIRDTFKRMAMNDEETLALIAGGHTFGKTHGAASADHVSHEPEAADMEMQGLGWENSYGTGKGGDTITSGLEVTWTSSPTRWTNNFLWNLFGYEWELTKSPAGAHQWIPKHGMGANTVPDAHDPNKKHAPAMLTTDLSLRFDPAYEKIARRFLENPDQFEDAFARAWFKLTHRDLGPKSRYLGPEVPEEILIWQDPVPEVDHELVNEDDISALKSQILNSGLSVAELVSTAWASASTFRGGDKRGGANGARIRLAPQKDWEVNNPAQLAKVLEVLESIQAEFNNTHSGKKVSLADLIVLGGNAAVEKAAKAAGVNITVPFSAGRTDATQEQTDVESFTYLEPKADGFRNYVKAKYKTPTEAFLIDRAQLLTLTAPEMTVLVGGMRVLNTNYDGSNHGVFTTRPEILSNDFFVNLLDMRTQWKAQSDEKEIYEGYDRSSNDLKWTATRADLVFGSNAELRAIAEVYGSADAQQKFVKDFVATWAKVMDLDRFDLR</sequence>
<dbReference type="Pfam" id="PF00141">
    <property type="entry name" value="peroxidase"/>
    <property type="match status" value="2"/>
</dbReference>
<feature type="region of interest" description="Disordered" evidence="14">
    <location>
        <begin position="1"/>
        <end position="34"/>
    </location>
</feature>
<evidence type="ECO:0000256" key="7">
    <source>
        <dbReference type="ARBA" id="ARBA00049145"/>
    </source>
</evidence>
<dbReference type="RefSeq" id="WP_093365840.1">
    <property type="nucleotide sequence ID" value="NZ_FOZZ01000007.1"/>
</dbReference>
<keyword evidence="4 12" id="KW-0560">Oxidoreductase</keyword>
<dbReference type="GO" id="GO:0046872">
    <property type="term" value="F:metal ion binding"/>
    <property type="evidence" value="ECO:0007669"/>
    <property type="project" value="UniProtKB-KW"/>
</dbReference>
<dbReference type="InterPro" id="IPR010255">
    <property type="entry name" value="Haem_peroxidase_sf"/>
</dbReference>
<comment type="catalytic activity">
    <reaction evidence="8 12 13">
        <text>H2O2 + AH2 = A + 2 H2O</text>
        <dbReference type="Rhea" id="RHEA:30275"/>
        <dbReference type="ChEBI" id="CHEBI:13193"/>
        <dbReference type="ChEBI" id="CHEBI:15377"/>
        <dbReference type="ChEBI" id="CHEBI:16240"/>
        <dbReference type="ChEBI" id="CHEBI:17499"/>
        <dbReference type="EC" id="1.11.1.21"/>
    </reaction>
</comment>
<keyword evidence="17" id="KW-1185">Reference proteome</keyword>
<dbReference type="CDD" id="cd00649">
    <property type="entry name" value="catalase_peroxidase_1"/>
    <property type="match status" value="1"/>
</dbReference>
<dbReference type="PANTHER" id="PTHR30555:SF0">
    <property type="entry name" value="CATALASE-PEROXIDASE"/>
    <property type="match status" value="1"/>
</dbReference>
<feature type="domain" description="Plant heme peroxidase family profile" evidence="15">
    <location>
        <begin position="141"/>
        <end position="461"/>
    </location>
</feature>
<dbReference type="FunFam" id="1.10.420.10:FF:000004">
    <property type="entry name" value="Catalase-peroxidase"/>
    <property type="match status" value="1"/>
</dbReference>
<evidence type="ECO:0000256" key="14">
    <source>
        <dbReference type="SAM" id="MobiDB-lite"/>
    </source>
</evidence>
<dbReference type="PRINTS" id="PR00458">
    <property type="entry name" value="PEROXIDASE"/>
</dbReference>
<dbReference type="AlphaFoldDB" id="A0A1I6TTJ7"/>
<evidence type="ECO:0000256" key="4">
    <source>
        <dbReference type="ARBA" id="ARBA00023002"/>
    </source>
</evidence>
<evidence type="ECO:0000256" key="10">
    <source>
        <dbReference type="ARBA" id="ARBA00067012"/>
    </source>
</evidence>
<evidence type="ECO:0000256" key="1">
    <source>
        <dbReference type="ARBA" id="ARBA00022559"/>
    </source>
</evidence>
<dbReference type="FunFam" id="1.10.420.10:FF:000002">
    <property type="entry name" value="Catalase-peroxidase"/>
    <property type="match status" value="1"/>
</dbReference>
<dbReference type="PRINTS" id="PR00460">
    <property type="entry name" value="BPEROXIDASE"/>
</dbReference>
<dbReference type="FunFam" id="1.10.520.10:FF:000002">
    <property type="entry name" value="Catalase-peroxidase"/>
    <property type="match status" value="1"/>
</dbReference>
<evidence type="ECO:0000259" key="15">
    <source>
        <dbReference type="PROSITE" id="PS50873"/>
    </source>
</evidence>
<keyword evidence="5 12" id="KW-0408">Iron</keyword>
<evidence type="ECO:0000256" key="3">
    <source>
        <dbReference type="ARBA" id="ARBA00022723"/>
    </source>
</evidence>
<comment type="similarity">
    <text evidence="9 12 13">Belongs to the peroxidase family. Peroxidase/catalase subfamily.</text>
</comment>
<keyword evidence="6 12" id="KW-0376">Hydrogen peroxide</keyword>
<evidence type="ECO:0000256" key="5">
    <source>
        <dbReference type="ARBA" id="ARBA00023004"/>
    </source>
</evidence>
<evidence type="ECO:0000256" key="9">
    <source>
        <dbReference type="ARBA" id="ARBA00060838"/>
    </source>
</evidence>
<dbReference type="FunFam" id="1.10.520.10:FF:000004">
    <property type="entry name" value="Catalase-peroxidase"/>
    <property type="match status" value="1"/>
</dbReference>
<keyword evidence="1 12" id="KW-0575">Peroxidase</keyword>
<dbReference type="STRING" id="683125.SAMN05660206_10727"/>
<comment type="caution">
    <text evidence="12">Lacks conserved residue(s) required for the propagation of feature annotation.</text>
</comment>
<feature type="active site" description="Proton acceptor" evidence="12">
    <location>
        <position position="108"/>
    </location>
</feature>
<keyword evidence="3 12" id="KW-0479">Metal-binding</keyword>
<name>A0A1I6TTJ7_9SPHI</name>
<dbReference type="HAMAP" id="MF_01961">
    <property type="entry name" value="Catal_peroxid"/>
    <property type="match status" value="1"/>
</dbReference>
<feature type="site" description="Transition state stabilizer" evidence="12">
    <location>
        <position position="104"/>
    </location>
</feature>
<dbReference type="GO" id="GO:0004096">
    <property type="term" value="F:catalase activity"/>
    <property type="evidence" value="ECO:0007669"/>
    <property type="project" value="UniProtKB-UniRule"/>
</dbReference>
<dbReference type="EC" id="1.11.1.21" evidence="10 12"/>
<dbReference type="Gene3D" id="1.10.420.10">
    <property type="entry name" value="Peroxidase, domain 2"/>
    <property type="match status" value="2"/>
</dbReference>
<dbReference type="NCBIfam" id="TIGR00198">
    <property type="entry name" value="cat_per_HPI"/>
    <property type="match status" value="1"/>
</dbReference>
<dbReference type="PROSITE" id="PS00436">
    <property type="entry name" value="PEROXIDASE_2"/>
    <property type="match status" value="1"/>
</dbReference>
<dbReference type="InterPro" id="IPR000763">
    <property type="entry name" value="Catalase_peroxidase"/>
</dbReference>
<comment type="PTM">
    <text evidence="12">Formation of the three residue Trp-Tyr-Met cross-link is important for the catalase, but not the peroxidase activity of the enzyme.</text>
</comment>
<organism evidence="16 17">
    <name type="scientific">Sphingobacterium wenxiniae</name>
    <dbReference type="NCBI Taxonomy" id="683125"/>
    <lineage>
        <taxon>Bacteria</taxon>
        <taxon>Pseudomonadati</taxon>
        <taxon>Bacteroidota</taxon>
        <taxon>Sphingobacteriia</taxon>
        <taxon>Sphingobacteriales</taxon>
        <taxon>Sphingobacteriaceae</taxon>
        <taxon>Sphingobacterium</taxon>
    </lineage>
</organism>
<accession>A0A1I6TTJ7</accession>
<evidence type="ECO:0000256" key="12">
    <source>
        <dbReference type="HAMAP-Rule" id="MF_01961"/>
    </source>
</evidence>
<comment type="subunit">
    <text evidence="12">Homodimer or homotetramer.</text>
</comment>
<dbReference type="GO" id="GO:0005829">
    <property type="term" value="C:cytosol"/>
    <property type="evidence" value="ECO:0007669"/>
    <property type="project" value="TreeGrafter"/>
</dbReference>
<dbReference type="CDD" id="cd08200">
    <property type="entry name" value="catalase_peroxidase_2"/>
    <property type="match status" value="1"/>
</dbReference>
<gene>
    <name evidence="12" type="primary">katG</name>
    <name evidence="16" type="ORF">SAMN05660206_10727</name>
</gene>
<feature type="cross-link" description="Tryptophyl-tyrosyl-methioninium (Tyr-Met) (with Trp-107)" evidence="12">
    <location>
        <begin position="254"/>
        <end position="280"/>
    </location>
</feature>
<keyword evidence="2 12" id="KW-0349">Heme</keyword>
<dbReference type="GO" id="GO:0020037">
    <property type="term" value="F:heme binding"/>
    <property type="evidence" value="ECO:0007669"/>
    <property type="project" value="InterPro"/>
</dbReference>
<comment type="function">
    <text evidence="12">Bifunctional enzyme with both catalase and broad-spectrum peroxidase activity.</text>
</comment>
<evidence type="ECO:0000256" key="13">
    <source>
        <dbReference type="RuleBase" id="RU003451"/>
    </source>
</evidence>
<dbReference type="Proteomes" id="UP000198785">
    <property type="component" value="Unassembled WGS sequence"/>
</dbReference>